<keyword evidence="12 24" id="KW-0472">Membrane</keyword>
<dbReference type="GO" id="GO:0007169">
    <property type="term" value="P:cell surface receptor protein tyrosine kinase signaling pathway"/>
    <property type="evidence" value="ECO:0007669"/>
    <property type="project" value="TreeGrafter"/>
</dbReference>
<organism evidence="27 28">
    <name type="scientific">Pocillopora meandrina</name>
    <dbReference type="NCBI Taxonomy" id="46732"/>
    <lineage>
        <taxon>Eukaryota</taxon>
        <taxon>Metazoa</taxon>
        <taxon>Cnidaria</taxon>
        <taxon>Anthozoa</taxon>
        <taxon>Hexacorallia</taxon>
        <taxon>Scleractinia</taxon>
        <taxon>Astrocoeniina</taxon>
        <taxon>Pocilloporidae</taxon>
        <taxon>Pocillopora</taxon>
    </lineage>
</organism>
<keyword evidence="15" id="KW-0675">Receptor</keyword>
<feature type="domain" description="Ig-like" evidence="26">
    <location>
        <begin position="256"/>
        <end position="334"/>
    </location>
</feature>
<keyword evidence="5 24" id="KW-0812">Transmembrane</keyword>
<feature type="transmembrane region" description="Helical" evidence="24">
    <location>
        <begin position="469"/>
        <end position="491"/>
    </location>
</feature>
<dbReference type="PANTHER" id="PTHR24416">
    <property type="entry name" value="TYROSINE-PROTEIN KINASE RECEPTOR"/>
    <property type="match status" value="1"/>
</dbReference>
<dbReference type="InterPro" id="IPR050122">
    <property type="entry name" value="RTK"/>
</dbReference>
<dbReference type="AlphaFoldDB" id="A0AAU9WNF9"/>
<evidence type="ECO:0000259" key="26">
    <source>
        <dbReference type="PROSITE" id="PS50835"/>
    </source>
</evidence>
<dbReference type="InterPro" id="IPR017441">
    <property type="entry name" value="Protein_kinase_ATP_BS"/>
</dbReference>
<evidence type="ECO:0000256" key="19">
    <source>
        <dbReference type="ARBA" id="ARBA00056965"/>
    </source>
</evidence>
<keyword evidence="9" id="KW-0418">Kinase</keyword>
<keyword evidence="22" id="KW-0479">Metal-binding</keyword>
<feature type="binding site" evidence="22">
    <location>
        <position position="728"/>
    </location>
    <ligand>
        <name>Mg(2+)</name>
        <dbReference type="ChEBI" id="CHEBI:18420"/>
    </ligand>
</feature>
<evidence type="ECO:0000256" key="24">
    <source>
        <dbReference type="SAM" id="Phobius"/>
    </source>
</evidence>
<comment type="catalytic activity">
    <reaction evidence="18">
        <text>L-tyrosyl-[protein] + ATP = O-phospho-L-tyrosyl-[protein] + ADP + H(+)</text>
        <dbReference type="Rhea" id="RHEA:10596"/>
        <dbReference type="Rhea" id="RHEA-COMP:10136"/>
        <dbReference type="Rhea" id="RHEA-COMP:20101"/>
        <dbReference type="ChEBI" id="CHEBI:15378"/>
        <dbReference type="ChEBI" id="CHEBI:30616"/>
        <dbReference type="ChEBI" id="CHEBI:46858"/>
        <dbReference type="ChEBI" id="CHEBI:61978"/>
        <dbReference type="ChEBI" id="CHEBI:456216"/>
        <dbReference type="EC" id="2.7.10.1"/>
    </reaction>
</comment>
<evidence type="ECO:0000256" key="8">
    <source>
        <dbReference type="ARBA" id="ARBA00022741"/>
    </source>
</evidence>
<dbReference type="SMART" id="SM00219">
    <property type="entry name" value="TyrKc"/>
    <property type="match status" value="1"/>
</dbReference>
<dbReference type="Proteomes" id="UP001159428">
    <property type="component" value="Unassembled WGS sequence"/>
</dbReference>
<evidence type="ECO:0000256" key="22">
    <source>
        <dbReference type="PIRSR" id="PIRSR000615-3"/>
    </source>
</evidence>
<dbReference type="EC" id="2.7.10.1" evidence="2"/>
<dbReference type="InterPro" id="IPR003598">
    <property type="entry name" value="Ig_sub2"/>
</dbReference>
<evidence type="ECO:0000256" key="3">
    <source>
        <dbReference type="ARBA" id="ARBA00022553"/>
    </source>
</evidence>
<keyword evidence="10 21" id="KW-0067">ATP-binding</keyword>
<dbReference type="PANTHER" id="PTHR24416:SF621">
    <property type="entry name" value="TYROSINE KINASE RECEPTOR CAD96CA"/>
    <property type="match status" value="1"/>
</dbReference>
<evidence type="ECO:0000256" key="10">
    <source>
        <dbReference type="ARBA" id="ARBA00022840"/>
    </source>
</evidence>
<dbReference type="CDD" id="cd00192">
    <property type="entry name" value="PTKc"/>
    <property type="match status" value="1"/>
</dbReference>
<evidence type="ECO:0000313" key="28">
    <source>
        <dbReference type="Proteomes" id="UP001159428"/>
    </source>
</evidence>
<comment type="subcellular location">
    <subcellularLocation>
        <location evidence="1">Membrane</location>
        <topology evidence="1">Single-pass membrane protein</topology>
    </subcellularLocation>
</comment>
<dbReference type="GO" id="GO:0043235">
    <property type="term" value="C:receptor complex"/>
    <property type="evidence" value="ECO:0007669"/>
    <property type="project" value="TreeGrafter"/>
</dbReference>
<evidence type="ECO:0000256" key="14">
    <source>
        <dbReference type="ARBA" id="ARBA00023157"/>
    </source>
</evidence>
<keyword evidence="28" id="KW-1185">Reference proteome</keyword>
<dbReference type="Gene3D" id="1.10.510.10">
    <property type="entry name" value="Transferase(Phosphotransferase) domain 1"/>
    <property type="match status" value="1"/>
</dbReference>
<dbReference type="GO" id="GO:0005886">
    <property type="term" value="C:plasma membrane"/>
    <property type="evidence" value="ECO:0007669"/>
    <property type="project" value="TreeGrafter"/>
</dbReference>
<keyword evidence="8 21" id="KW-0547">Nucleotide-binding</keyword>
<dbReference type="SMART" id="SM00409">
    <property type="entry name" value="IG"/>
    <property type="match status" value="4"/>
</dbReference>
<dbReference type="SMART" id="SM00408">
    <property type="entry name" value="IGc2"/>
    <property type="match status" value="3"/>
</dbReference>
<dbReference type="Gene3D" id="2.60.40.10">
    <property type="entry name" value="Immunoglobulins"/>
    <property type="match status" value="4"/>
</dbReference>
<keyword evidence="6" id="KW-0732">Signal</keyword>
<dbReference type="Pfam" id="PF00047">
    <property type="entry name" value="ig"/>
    <property type="match status" value="1"/>
</dbReference>
<dbReference type="InterPro" id="IPR008266">
    <property type="entry name" value="Tyr_kinase_AS"/>
</dbReference>
<evidence type="ECO:0000256" key="5">
    <source>
        <dbReference type="ARBA" id="ARBA00022692"/>
    </source>
</evidence>
<dbReference type="PROSITE" id="PS50011">
    <property type="entry name" value="PROTEIN_KINASE_DOM"/>
    <property type="match status" value="1"/>
</dbReference>
<evidence type="ECO:0000256" key="11">
    <source>
        <dbReference type="ARBA" id="ARBA00022989"/>
    </source>
</evidence>
<dbReference type="GO" id="GO:0005524">
    <property type="term" value="F:ATP binding"/>
    <property type="evidence" value="ECO:0007669"/>
    <property type="project" value="UniProtKB-UniRule"/>
</dbReference>
<evidence type="ECO:0000256" key="17">
    <source>
        <dbReference type="ARBA" id="ARBA00023319"/>
    </source>
</evidence>
<feature type="domain" description="Ig-like" evidence="26">
    <location>
        <begin position="83"/>
        <end position="167"/>
    </location>
</feature>
<dbReference type="Pfam" id="PF13927">
    <property type="entry name" value="Ig_3"/>
    <property type="match status" value="2"/>
</dbReference>
<keyword evidence="17" id="KW-0393">Immunoglobulin domain</keyword>
<dbReference type="PROSITE" id="PS00107">
    <property type="entry name" value="PROTEIN_KINASE_ATP"/>
    <property type="match status" value="1"/>
</dbReference>
<evidence type="ECO:0000256" key="18">
    <source>
        <dbReference type="ARBA" id="ARBA00051243"/>
    </source>
</evidence>
<dbReference type="InterPro" id="IPR007110">
    <property type="entry name" value="Ig-like_dom"/>
</dbReference>
<keyword evidence="16" id="KW-0325">Glycoprotein</keyword>
<feature type="domain" description="Protein kinase" evidence="25">
    <location>
        <begin position="567"/>
        <end position="851"/>
    </location>
</feature>
<dbReference type="SUPFAM" id="SSF48726">
    <property type="entry name" value="Immunoglobulin"/>
    <property type="match status" value="4"/>
</dbReference>
<dbReference type="Gene3D" id="3.30.200.20">
    <property type="entry name" value="Phosphorylase Kinase, domain 1"/>
    <property type="match status" value="1"/>
</dbReference>
<dbReference type="EMBL" id="CALNXJ010000017">
    <property type="protein sequence ID" value="CAH3120211.1"/>
    <property type="molecule type" value="Genomic_DNA"/>
</dbReference>
<dbReference type="InterPro" id="IPR000719">
    <property type="entry name" value="Prot_kinase_dom"/>
</dbReference>
<dbReference type="InterPro" id="IPR001245">
    <property type="entry name" value="Ser-Thr/Tyr_kinase_cat_dom"/>
</dbReference>
<reference evidence="27 28" key="1">
    <citation type="submission" date="2022-05" db="EMBL/GenBank/DDBJ databases">
        <authorList>
            <consortium name="Genoscope - CEA"/>
            <person name="William W."/>
        </authorList>
    </citation>
    <scope>NUCLEOTIDE SEQUENCE [LARGE SCALE GENOMIC DNA]</scope>
</reference>
<dbReference type="FunFam" id="1.10.510.10:FF:000554">
    <property type="entry name" value="Predicted protein"/>
    <property type="match status" value="1"/>
</dbReference>
<dbReference type="InterPro" id="IPR011009">
    <property type="entry name" value="Kinase-like_dom_sf"/>
</dbReference>
<comment type="function">
    <text evidence="19">Receptor for basic fibroblast growth factor.</text>
</comment>
<feature type="binding site" evidence="21">
    <location>
        <begin position="649"/>
        <end position="655"/>
    </location>
    <ligand>
        <name>ATP</name>
        <dbReference type="ChEBI" id="CHEBI:30616"/>
    </ligand>
</feature>
<dbReference type="InterPro" id="IPR036179">
    <property type="entry name" value="Ig-like_dom_sf"/>
</dbReference>
<dbReference type="PIRSF" id="PIRSF000615">
    <property type="entry name" value="TyrPK_CSF1-R"/>
    <property type="match status" value="1"/>
</dbReference>
<feature type="domain" description="Ig-like" evidence="26">
    <location>
        <begin position="360"/>
        <end position="438"/>
    </location>
</feature>
<dbReference type="PROSITE" id="PS50835">
    <property type="entry name" value="IG_LIKE"/>
    <property type="match status" value="3"/>
</dbReference>
<evidence type="ECO:0000256" key="1">
    <source>
        <dbReference type="ARBA" id="ARBA00004167"/>
    </source>
</evidence>
<keyword evidence="4" id="KW-0808">Transferase</keyword>
<dbReference type="InterPro" id="IPR020635">
    <property type="entry name" value="Tyr_kinase_cat_dom"/>
</dbReference>
<dbReference type="GO" id="GO:0046872">
    <property type="term" value="F:metal ion binding"/>
    <property type="evidence" value="ECO:0007669"/>
    <property type="project" value="UniProtKB-KW"/>
</dbReference>
<keyword evidence="7" id="KW-0677">Repeat</keyword>
<dbReference type="PROSITE" id="PS00109">
    <property type="entry name" value="PROTEIN_KINASE_TYR"/>
    <property type="match status" value="1"/>
</dbReference>
<evidence type="ECO:0000256" key="12">
    <source>
        <dbReference type="ARBA" id="ARBA00023136"/>
    </source>
</evidence>
<dbReference type="Pfam" id="PF07714">
    <property type="entry name" value="PK_Tyr_Ser-Thr"/>
    <property type="match status" value="1"/>
</dbReference>
<accession>A0AAU9WNF9</accession>
<keyword evidence="11 24" id="KW-1133">Transmembrane helix</keyword>
<evidence type="ECO:0000256" key="15">
    <source>
        <dbReference type="ARBA" id="ARBA00023170"/>
    </source>
</evidence>
<feature type="binding site" evidence="21">
    <location>
        <begin position="574"/>
        <end position="581"/>
    </location>
    <ligand>
        <name>ATP</name>
        <dbReference type="ChEBI" id="CHEBI:30616"/>
    </ligand>
</feature>
<sequence>MFNSSSSDYDMIGAKFFLSTHGKLYYNELRAPHIEINKNDPATLLINNVRTEDEGTYKIEYIVEVDGTVLADHEVNVTVLEHPEIVTAGNQDVCEGSMVTLICNATGKPTSNITWTRVWKNSTDSGELPSLDGYYVIRNIDRSSSGTYRCTAFSGAGNPVNQTMEVIVGKYRVSSNKRSVTYLKQGCVIEEDSYSCFFSYPNNFIIVYEDYGNSWGGEGGGTRLFEARAYWRKYRSHLVEAPVQRFQKFSLSVRLPAATERVQNVTVKEGKNVAMECKVTTGSPPLTVFWENAKSGQVMVGKLLNITRVTRYQTEYRCIVNNTCGSDSSTMFIDVQLAPVIFVSIEIEILSLTFLYLDKPSATRSSSTIELELGEDRSIGCPVDSGNPPADITWYKGNDTSGKKVTNCSTLEVQNVALRNKGWYTCFAKNELGNTTVNLLLMVGKLKRFNFTKESFLGPEECNCRCNDVMLKAIIGVLAFIIFLLIIYIIWQHWKGKKQFIFYNGIGLDNIELSQPDSKKDAQPPAEYMDLIEASKDGRKAESAAPVPDYAHLHPSTRSWEVPRHHVTIEKEIGKGAFGQVAKGTAVGLRGRRETTAVAIKMLKSNAIESDKSDLMNELETMKQLEPHPHVIKLLGCVTESEPLLVLIEYVPFGDLLGYLRKSRGLKDTYYKDPDIKPQTNLTSQQLMKFAWQIADGMSYLSSKSIIHRDLAARNVLVGQKETCKVTDFGMARDVQLENIYERKTKGRLPVKWTAYEALLYGKYTTKSDVWSYGVLLYEIFTIGGSPYPRMDGRKIANLLQDGYRMPKPQHVDEKLYQMMLKCWKNDPDARPTFAELKNQLKDMEILHKKLINMTLYDEQLYANVEDLKV</sequence>
<evidence type="ECO:0000256" key="21">
    <source>
        <dbReference type="PIRSR" id="PIRSR000615-2"/>
    </source>
</evidence>
<proteinExistence type="predicted"/>
<evidence type="ECO:0000256" key="16">
    <source>
        <dbReference type="ARBA" id="ARBA00023180"/>
    </source>
</evidence>
<dbReference type="FunFam" id="3.30.200.20:FF:000593">
    <property type="entry name" value="Predicted protein"/>
    <property type="match status" value="1"/>
</dbReference>
<evidence type="ECO:0000256" key="4">
    <source>
        <dbReference type="ARBA" id="ARBA00022679"/>
    </source>
</evidence>
<feature type="active site" description="Proton acceptor" evidence="20">
    <location>
        <position position="710"/>
    </location>
</feature>
<feature type="binding site" evidence="22">
    <location>
        <position position="715"/>
    </location>
    <ligand>
        <name>Mg(2+)</name>
        <dbReference type="ChEBI" id="CHEBI:18420"/>
    </ligand>
</feature>
<dbReference type="SUPFAM" id="SSF56112">
    <property type="entry name" value="Protein kinase-like (PK-like)"/>
    <property type="match status" value="1"/>
</dbReference>
<dbReference type="InterPro" id="IPR013151">
    <property type="entry name" value="Immunoglobulin_dom"/>
</dbReference>
<protein>
    <recommendedName>
        <fullName evidence="2">receptor protein-tyrosine kinase</fullName>
        <ecNumber evidence="2">2.7.10.1</ecNumber>
    </recommendedName>
</protein>
<evidence type="ECO:0000256" key="7">
    <source>
        <dbReference type="ARBA" id="ARBA00022737"/>
    </source>
</evidence>
<evidence type="ECO:0000256" key="9">
    <source>
        <dbReference type="ARBA" id="ARBA00022777"/>
    </source>
</evidence>
<dbReference type="InterPro" id="IPR013783">
    <property type="entry name" value="Ig-like_fold"/>
</dbReference>
<feature type="binding site" evidence="21">
    <location>
        <position position="714"/>
    </location>
    <ligand>
        <name>ATP</name>
        <dbReference type="ChEBI" id="CHEBI:30616"/>
    </ligand>
</feature>
<comment type="caution">
    <text evidence="27">The sequence shown here is derived from an EMBL/GenBank/DDBJ whole genome shotgun (WGS) entry which is preliminary data.</text>
</comment>
<dbReference type="PRINTS" id="PR00109">
    <property type="entry name" value="TYRKINASE"/>
</dbReference>
<evidence type="ECO:0000256" key="6">
    <source>
        <dbReference type="ARBA" id="ARBA00022729"/>
    </source>
</evidence>
<keyword evidence="14" id="KW-1015">Disulfide bond</keyword>
<evidence type="ECO:0000313" key="27">
    <source>
        <dbReference type="EMBL" id="CAH3120211.1"/>
    </source>
</evidence>
<evidence type="ECO:0000256" key="20">
    <source>
        <dbReference type="PIRSR" id="PIRSR000615-1"/>
    </source>
</evidence>
<dbReference type="GO" id="GO:0004714">
    <property type="term" value="F:transmembrane receptor protein tyrosine kinase activity"/>
    <property type="evidence" value="ECO:0007669"/>
    <property type="project" value="UniProtKB-EC"/>
</dbReference>
<keyword evidence="22" id="KW-0460">Magnesium</keyword>
<name>A0AAU9WNF9_9CNID</name>
<keyword evidence="13" id="KW-0829">Tyrosine-protein kinase</keyword>
<dbReference type="InterPro" id="IPR003599">
    <property type="entry name" value="Ig_sub"/>
</dbReference>
<evidence type="ECO:0000256" key="2">
    <source>
        <dbReference type="ARBA" id="ARBA00011902"/>
    </source>
</evidence>
<evidence type="ECO:0000256" key="23">
    <source>
        <dbReference type="PROSITE-ProRule" id="PRU10141"/>
    </source>
</evidence>
<keyword evidence="3" id="KW-0597">Phosphoprotein</keyword>
<feature type="binding site" evidence="21 23">
    <location>
        <position position="601"/>
    </location>
    <ligand>
        <name>ATP</name>
        <dbReference type="ChEBI" id="CHEBI:30616"/>
    </ligand>
</feature>
<evidence type="ECO:0000256" key="13">
    <source>
        <dbReference type="ARBA" id="ARBA00023137"/>
    </source>
</evidence>
<gene>
    <name evidence="27" type="ORF">PMEA_00008133</name>
</gene>
<evidence type="ECO:0000259" key="25">
    <source>
        <dbReference type="PROSITE" id="PS50011"/>
    </source>
</evidence>